<dbReference type="Gene3D" id="3.30.450.20">
    <property type="entry name" value="PAS domain"/>
    <property type="match status" value="1"/>
</dbReference>
<dbReference type="AlphaFoldDB" id="F5RAE6"/>
<evidence type="ECO:0000313" key="13">
    <source>
        <dbReference type="EMBL" id="EGK72542.1"/>
    </source>
</evidence>
<dbReference type="CDD" id="cd11386">
    <property type="entry name" value="MCP_signal"/>
    <property type="match status" value="1"/>
</dbReference>
<keyword evidence="4 10" id="KW-1133">Transmembrane helix</keyword>
<name>F5RAE6_METUF</name>
<dbReference type="PANTHER" id="PTHR32089">
    <property type="entry name" value="METHYL-ACCEPTING CHEMOTAXIS PROTEIN MCPB"/>
    <property type="match status" value="1"/>
</dbReference>
<dbReference type="Pfam" id="PF17200">
    <property type="entry name" value="sCache_2"/>
    <property type="match status" value="1"/>
</dbReference>
<accession>F5RAE6</accession>
<keyword evidence="5 10" id="KW-0472">Membrane</keyword>
<dbReference type="PRINTS" id="PR00260">
    <property type="entry name" value="CHEMTRNSDUCR"/>
</dbReference>
<comment type="caution">
    <text evidence="13">The sequence shown here is derived from an EMBL/GenBank/DDBJ whole genome shotgun (WGS) entry which is preliminary data.</text>
</comment>
<evidence type="ECO:0000259" key="12">
    <source>
        <dbReference type="PROSITE" id="PS50885"/>
    </source>
</evidence>
<proteinExistence type="inferred from homology"/>
<dbReference type="FunFam" id="1.10.287.950:FF:000001">
    <property type="entry name" value="Methyl-accepting chemotaxis sensory transducer"/>
    <property type="match status" value="1"/>
</dbReference>
<dbReference type="GO" id="GO:0006935">
    <property type="term" value="P:chemotaxis"/>
    <property type="evidence" value="ECO:0007669"/>
    <property type="project" value="InterPro"/>
</dbReference>
<evidence type="ECO:0000256" key="3">
    <source>
        <dbReference type="ARBA" id="ARBA00022692"/>
    </source>
</evidence>
<dbReference type="Gene3D" id="1.10.287.950">
    <property type="entry name" value="Methyl-accepting chemotaxis protein"/>
    <property type="match status" value="1"/>
</dbReference>
<dbReference type="SMART" id="SM00283">
    <property type="entry name" value="MA"/>
    <property type="match status" value="1"/>
</dbReference>
<evidence type="ECO:0000256" key="1">
    <source>
        <dbReference type="ARBA" id="ARBA00004651"/>
    </source>
</evidence>
<keyword evidence="14" id="KW-1185">Reference proteome</keyword>
<dbReference type="eggNOG" id="COG0840">
    <property type="taxonomic scope" value="Bacteria"/>
</dbReference>
<dbReference type="Pfam" id="PF00672">
    <property type="entry name" value="HAMP"/>
    <property type="match status" value="1"/>
</dbReference>
<evidence type="ECO:0000256" key="4">
    <source>
        <dbReference type="ARBA" id="ARBA00022989"/>
    </source>
</evidence>
<dbReference type="InterPro" id="IPR033480">
    <property type="entry name" value="sCache_2"/>
</dbReference>
<feature type="region of interest" description="Disordered" evidence="9">
    <location>
        <begin position="311"/>
        <end position="332"/>
    </location>
</feature>
<evidence type="ECO:0000256" key="9">
    <source>
        <dbReference type="SAM" id="MobiDB-lite"/>
    </source>
</evidence>
<dbReference type="RefSeq" id="WP_008059994.1">
    <property type="nucleotide sequence ID" value="NZ_AFHG01000036.1"/>
</dbReference>
<comment type="similarity">
    <text evidence="7">Belongs to the methyl-accepting chemotaxis (MCP) protein family.</text>
</comment>
<dbReference type="PROSITE" id="PS50111">
    <property type="entry name" value="CHEMOTAXIS_TRANSDUC_2"/>
    <property type="match status" value="1"/>
</dbReference>
<dbReference type="Proteomes" id="UP000005019">
    <property type="component" value="Unassembled WGS sequence"/>
</dbReference>
<keyword evidence="3 10" id="KW-0812">Transmembrane</keyword>
<dbReference type="PROSITE" id="PS50885">
    <property type="entry name" value="HAMP"/>
    <property type="match status" value="1"/>
</dbReference>
<evidence type="ECO:0000259" key="11">
    <source>
        <dbReference type="PROSITE" id="PS50111"/>
    </source>
</evidence>
<organism evidence="13 14">
    <name type="scientific">Methyloversatilis universalis (strain ATCC BAA-1314 / DSM 25237 / JCM 13912 / CCUG 52030 / FAM5)</name>
    <dbReference type="NCBI Taxonomy" id="1000565"/>
    <lineage>
        <taxon>Bacteria</taxon>
        <taxon>Pseudomonadati</taxon>
        <taxon>Pseudomonadota</taxon>
        <taxon>Betaproteobacteria</taxon>
        <taxon>Nitrosomonadales</taxon>
        <taxon>Sterolibacteriaceae</taxon>
        <taxon>Methyloversatilis</taxon>
    </lineage>
</organism>
<dbReference type="InterPro" id="IPR004090">
    <property type="entry name" value="Chemotax_Me-accpt_rcpt"/>
</dbReference>
<dbReference type="EMBL" id="AFHG01000036">
    <property type="protein sequence ID" value="EGK72542.1"/>
    <property type="molecule type" value="Genomic_DNA"/>
</dbReference>
<evidence type="ECO:0000256" key="6">
    <source>
        <dbReference type="ARBA" id="ARBA00023224"/>
    </source>
</evidence>
<keyword evidence="6 8" id="KW-0807">Transducer</keyword>
<dbReference type="Pfam" id="PF00015">
    <property type="entry name" value="MCPsignal"/>
    <property type="match status" value="1"/>
</dbReference>
<comment type="subcellular location">
    <subcellularLocation>
        <location evidence="1">Cell membrane</location>
        <topology evidence="1">Multi-pass membrane protein</topology>
    </subcellularLocation>
</comment>
<reference evidence="13 14" key="1">
    <citation type="journal article" date="2011" name="J. Bacteriol.">
        <title>Genome sequence of Methyloversatilis universalis FAM5T, a methylotrophic representative of the order Rhodocyclales.</title>
        <authorList>
            <person name="Kittichotirat W."/>
            <person name="Good N.M."/>
            <person name="Hall R."/>
            <person name="Bringel F."/>
            <person name="Lajus A."/>
            <person name="Medigue C."/>
            <person name="Smalley N.E."/>
            <person name="Beck D."/>
            <person name="Bumgarner R."/>
            <person name="Vuilleumier S."/>
            <person name="Kalyuzhnaya M.G."/>
        </authorList>
    </citation>
    <scope>NUCLEOTIDE SEQUENCE [LARGE SCALE GENOMIC DNA]</scope>
    <source>
        <strain evidence="14">ATCC BAA-1314 / JCM 13912 / FAM5</strain>
    </source>
</reference>
<dbReference type="SMART" id="SM01049">
    <property type="entry name" value="Cache_2"/>
    <property type="match status" value="1"/>
</dbReference>
<evidence type="ECO:0000256" key="5">
    <source>
        <dbReference type="ARBA" id="ARBA00023136"/>
    </source>
</evidence>
<evidence type="ECO:0000313" key="14">
    <source>
        <dbReference type="Proteomes" id="UP000005019"/>
    </source>
</evidence>
<feature type="domain" description="Methyl-accepting transducer" evidence="11">
    <location>
        <begin position="269"/>
        <end position="505"/>
    </location>
</feature>
<dbReference type="SMART" id="SM00304">
    <property type="entry name" value="HAMP"/>
    <property type="match status" value="2"/>
</dbReference>
<evidence type="ECO:0000256" key="7">
    <source>
        <dbReference type="ARBA" id="ARBA00029447"/>
    </source>
</evidence>
<dbReference type="InterPro" id="IPR004089">
    <property type="entry name" value="MCPsignal_dom"/>
</dbReference>
<dbReference type="SUPFAM" id="SSF58104">
    <property type="entry name" value="Methyl-accepting chemotaxis protein (MCP) signaling domain"/>
    <property type="match status" value="1"/>
</dbReference>
<feature type="transmembrane region" description="Helical" evidence="10">
    <location>
        <begin position="12"/>
        <end position="31"/>
    </location>
</feature>
<gene>
    <name evidence="13" type="ORF">METUNv1_01307</name>
</gene>
<dbReference type="STRING" id="1000565.METUNv1_01307"/>
<evidence type="ECO:0000256" key="2">
    <source>
        <dbReference type="ARBA" id="ARBA00022475"/>
    </source>
</evidence>
<feature type="transmembrane region" description="Helical" evidence="10">
    <location>
        <begin position="184"/>
        <end position="206"/>
    </location>
</feature>
<evidence type="ECO:0000256" key="8">
    <source>
        <dbReference type="PROSITE-ProRule" id="PRU00284"/>
    </source>
</evidence>
<evidence type="ECO:0000256" key="10">
    <source>
        <dbReference type="SAM" id="Phobius"/>
    </source>
</evidence>
<dbReference type="GO" id="GO:0005886">
    <property type="term" value="C:plasma membrane"/>
    <property type="evidence" value="ECO:0007669"/>
    <property type="project" value="UniProtKB-SubCell"/>
</dbReference>
<dbReference type="PANTHER" id="PTHR32089:SF112">
    <property type="entry name" value="LYSOZYME-LIKE PROTEIN-RELATED"/>
    <property type="match status" value="1"/>
</dbReference>
<dbReference type="GO" id="GO:0004888">
    <property type="term" value="F:transmembrane signaling receptor activity"/>
    <property type="evidence" value="ECO:0007669"/>
    <property type="project" value="InterPro"/>
</dbReference>
<keyword evidence="2" id="KW-1003">Cell membrane</keyword>
<dbReference type="InterPro" id="IPR003660">
    <property type="entry name" value="HAMP_dom"/>
</dbReference>
<dbReference type="GO" id="GO:0007165">
    <property type="term" value="P:signal transduction"/>
    <property type="evidence" value="ECO:0007669"/>
    <property type="project" value="UniProtKB-KW"/>
</dbReference>
<dbReference type="CDD" id="cd06225">
    <property type="entry name" value="HAMP"/>
    <property type="match status" value="1"/>
</dbReference>
<sequence>MARFNSVRSKLVVLSLIGTIGMVVVLVFGLMSEYGNVATDREIKTRHLVESTHALIAHYQQQEAAGALTREQAQQAALAAVKSLRYDGREYFWVNDMNAVMLMHPLKPELDGKSVADFKDPDGKFLFREFVDVVRTQKAGFVHYQWPRPGAETPQPKLSYVKGFEPWGWIVGSGIYIDDLHHDFMALALRSGLLVAALAALAFLLAHLTGRSILKPLQAVEHTMDQVAMNHDLTRRAPVEGPLEIRNMAQSFNTMMSGFQGLVRDIGQSSQAVEAAARQLSAASSSVASASQDQSQSAMATSAAVEQMSGSIARVSDRARSTDNTASSAEQLAMQGADVVSRAVEEMQRIADSVQTSARFIETLGQQSQEISSIVNVIREISDQTNLLALNAAIEAARAGEQGRGFAVVADEVRKLAERTGQSTTEISTKISRIQEETQRAIDSMQEGSRRVGEGVDTARVAMDSMEQIRRGAIDVREAIRDISEALQEQSAASALVSGNIVSISSTATRNSGEVIAIADEASSLQRLAAGLQASSARFRV</sequence>
<protein>
    <submittedName>
        <fullName evidence="13">Chemotaxis sensory transducer</fullName>
    </submittedName>
</protein>
<dbReference type="OrthoDB" id="5298972at2"/>
<feature type="domain" description="HAMP" evidence="12">
    <location>
        <begin position="211"/>
        <end position="264"/>
    </location>
</feature>